<feature type="region of interest" description="Disordered" evidence="1">
    <location>
        <begin position="576"/>
        <end position="595"/>
    </location>
</feature>
<dbReference type="AlphaFoldDB" id="A0AAV2SX09"/>
<feature type="domain" description="Integrase catalytic" evidence="2">
    <location>
        <begin position="406"/>
        <end position="582"/>
    </location>
</feature>
<evidence type="ECO:0000313" key="3">
    <source>
        <dbReference type="EMBL" id="CAL4250410.1"/>
    </source>
</evidence>
<dbReference type="PANTHER" id="PTHR37984:SF5">
    <property type="entry name" value="PROTEIN NYNRIN-LIKE"/>
    <property type="match status" value="1"/>
</dbReference>
<organism evidence="3 4">
    <name type="scientific">Meganyctiphanes norvegica</name>
    <name type="common">Northern krill</name>
    <name type="synonym">Thysanopoda norvegica</name>
    <dbReference type="NCBI Taxonomy" id="48144"/>
    <lineage>
        <taxon>Eukaryota</taxon>
        <taxon>Metazoa</taxon>
        <taxon>Ecdysozoa</taxon>
        <taxon>Arthropoda</taxon>
        <taxon>Crustacea</taxon>
        <taxon>Multicrustacea</taxon>
        <taxon>Malacostraca</taxon>
        <taxon>Eumalacostraca</taxon>
        <taxon>Eucarida</taxon>
        <taxon>Euphausiacea</taxon>
        <taxon>Euphausiidae</taxon>
        <taxon>Meganyctiphanes</taxon>
    </lineage>
</organism>
<dbReference type="EMBL" id="CAXKWB010164003">
    <property type="protein sequence ID" value="CAL4250410.1"/>
    <property type="molecule type" value="Genomic_DNA"/>
</dbReference>
<evidence type="ECO:0000256" key="1">
    <source>
        <dbReference type="SAM" id="MobiDB-lite"/>
    </source>
</evidence>
<gene>
    <name evidence="3" type="ORF">MNOR_LOCUS41670</name>
</gene>
<dbReference type="GO" id="GO:0003676">
    <property type="term" value="F:nucleic acid binding"/>
    <property type="evidence" value="ECO:0007669"/>
    <property type="project" value="InterPro"/>
</dbReference>
<dbReference type="Pfam" id="PF00665">
    <property type="entry name" value="rve"/>
    <property type="match status" value="1"/>
</dbReference>
<keyword evidence="4" id="KW-1185">Reference proteome</keyword>
<dbReference type="Gene3D" id="3.30.420.10">
    <property type="entry name" value="Ribonuclease H-like superfamily/Ribonuclease H"/>
    <property type="match status" value="1"/>
</dbReference>
<protein>
    <recommendedName>
        <fullName evidence="2">Integrase catalytic domain-containing protein</fullName>
    </recommendedName>
</protein>
<dbReference type="InterPro" id="IPR036397">
    <property type="entry name" value="RNaseH_sf"/>
</dbReference>
<evidence type="ECO:0000259" key="2">
    <source>
        <dbReference type="PROSITE" id="PS50994"/>
    </source>
</evidence>
<dbReference type="Proteomes" id="UP001497623">
    <property type="component" value="Unassembled WGS sequence"/>
</dbReference>
<dbReference type="SUPFAM" id="SSF53098">
    <property type="entry name" value="Ribonuclease H-like"/>
    <property type="match status" value="1"/>
</dbReference>
<evidence type="ECO:0000313" key="4">
    <source>
        <dbReference type="Proteomes" id="UP001497623"/>
    </source>
</evidence>
<name>A0AAV2SX09_MEGNR</name>
<dbReference type="InterPro" id="IPR012337">
    <property type="entry name" value="RNaseH-like_sf"/>
</dbReference>
<accession>A0AAV2SX09</accession>
<dbReference type="PANTHER" id="PTHR37984">
    <property type="entry name" value="PROTEIN CBG26694"/>
    <property type="match status" value="1"/>
</dbReference>
<comment type="caution">
    <text evidence="3">The sequence shown here is derived from an EMBL/GenBank/DDBJ whole genome shotgun (WGS) entry which is preliminary data.</text>
</comment>
<feature type="non-terminal residue" evidence="3">
    <location>
        <position position="595"/>
    </location>
</feature>
<dbReference type="GO" id="GO:0015074">
    <property type="term" value="P:DNA integration"/>
    <property type="evidence" value="ECO:0007669"/>
    <property type="project" value="InterPro"/>
</dbReference>
<dbReference type="InterPro" id="IPR050951">
    <property type="entry name" value="Retrovirus_Pol_polyprotein"/>
</dbReference>
<dbReference type="PROSITE" id="PS50994">
    <property type="entry name" value="INTEGRASE"/>
    <property type="match status" value="1"/>
</dbReference>
<reference evidence="3 4" key="1">
    <citation type="submission" date="2024-05" db="EMBL/GenBank/DDBJ databases">
        <authorList>
            <person name="Wallberg A."/>
        </authorList>
    </citation>
    <scope>NUCLEOTIDE SEQUENCE [LARGE SCALE GENOMIC DNA]</scope>
</reference>
<proteinExistence type="predicted"/>
<feature type="region of interest" description="Disordered" evidence="1">
    <location>
        <begin position="99"/>
        <end position="118"/>
    </location>
</feature>
<sequence length="595" mass="66438">MTDFLVHFEYLLHKMEKQIITLPQGVLAFLLLKAANISSENEKLACATCASMTYDNMKSCITKIFGDPSSENGESNIPSVKAEPVFKLEHEDALHTNWRGGWQGRGRGRGGRGRGYGNGSYRPYSADANVGGFNRSLEGTQRSNPLGKDGKVMRCFKCGSLRHFSRYCSQSRDDRDSHEIHITLINAEPEMTTLVRESLGMAVLDSACTRTVTGETWLNVYLDILSDSDRASVKWSKVDTKFRFGDGIEVKSVDELEFPVIIGVKRVMIKANVVKNEIPLLLSKASMIRAKLVLNFNNDTAEILGQKVNLHTTSSGHYCVPLCNTLLVEGNVLNTSFVLHTEALTSMSDDVKLKKAIKLHRQFAHASKEKLCKLVRNSKDYNDKKFLNMIEKCCDSCEVCMKLRRPPLRPVVGLPMSNTFNDVVCMDLKEHIHNQSWILHIIDSATKYSAACLIPSKQQDVIVRCVYLIWICYFGSPRKFLTDNGGEFSNERFREMCEKLNIESTTTAAESPFSNGIVERHNLILAEAMIKVIDDVKCSPDIALAWAVSAKNALGNHDGFCSNQLVFGRNTNTPSILTDRPPALEESATSSDVIR</sequence>
<dbReference type="InterPro" id="IPR001584">
    <property type="entry name" value="Integrase_cat-core"/>
</dbReference>